<protein>
    <submittedName>
        <fullName evidence="3">GAF domain-containing protein</fullName>
    </submittedName>
</protein>
<dbReference type="Gene3D" id="3.30.450.40">
    <property type="match status" value="1"/>
</dbReference>
<dbReference type="InterPro" id="IPR003018">
    <property type="entry name" value="GAF"/>
</dbReference>
<gene>
    <name evidence="3" type="ORF">SAMN05660236_2331</name>
</gene>
<evidence type="ECO:0000313" key="3">
    <source>
        <dbReference type="EMBL" id="SKC64502.1"/>
    </source>
</evidence>
<feature type="transmembrane region" description="Helical" evidence="1">
    <location>
        <begin position="187"/>
        <end position="205"/>
    </location>
</feature>
<keyword evidence="1" id="KW-0472">Membrane</keyword>
<dbReference type="EMBL" id="FUZU01000001">
    <property type="protein sequence ID" value="SKC64502.1"/>
    <property type="molecule type" value="Genomic_DNA"/>
</dbReference>
<evidence type="ECO:0000256" key="1">
    <source>
        <dbReference type="SAM" id="Phobius"/>
    </source>
</evidence>
<dbReference type="STRING" id="688867.SAMN05660236_2331"/>
<reference evidence="3 4" key="1">
    <citation type="submission" date="2017-02" db="EMBL/GenBank/DDBJ databases">
        <authorList>
            <person name="Peterson S.W."/>
        </authorList>
    </citation>
    <scope>NUCLEOTIDE SEQUENCE [LARGE SCALE GENOMIC DNA]</scope>
    <source>
        <strain evidence="3 4">DSM 25262</strain>
    </source>
</reference>
<dbReference type="AlphaFoldDB" id="A0A1T5KL72"/>
<name>A0A1T5KL72_9BACT</name>
<dbReference type="OrthoDB" id="1109395at2"/>
<dbReference type="Pfam" id="PF13185">
    <property type="entry name" value="GAF_2"/>
    <property type="match status" value="1"/>
</dbReference>
<keyword evidence="4" id="KW-1185">Reference proteome</keyword>
<evidence type="ECO:0000313" key="4">
    <source>
        <dbReference type="Proteomes" id="UP000190961"/>
    </source>
</evidence>
<dbReference type="RefSeq" id="WP_079686787.1">
    <property type="nucleotide sequence ID" value="NZ_FUZU01000001.1"/>
</dbReference>
<dbReference type="InterPro" id="IPR029016">
    <property type="entry name" value="GAF-like_dom_sf"/>
</dbReference>
<evidence type="ECO:0000259" key="2">
    <source>
        <dbReference type="Pfam" id="PF13185"/>
    </source>
</evidence>
<feature type="domain" description="GAF" evidence="2">
    <location>
        <begin position="325"/>
        <end position="463"/>
    </location>
</feature>
<sequence length="498" mass="56931">MQRINLKKNLIKVLLVLLTALLVVNCILTFLNGDTIVENNALRQQTDQIKQSTERIIADIVHGADLAVRGYGLTKNDKLSEPLRISSIYKDSVFLGLERQFVAQRYDTSSLYEMKAAVEDYLLFSNEMIEMARQDSMKRFISILNEDRGFDLWKKYMAFREPLFSYEDTLNKEAEDRYLAAVGDNRLIVLVLLIVGVPTMIYIITRLGRDEKQLAALLHNLDQQNRQYIFDSGSPLDANDIDHVIEHSIQNFRKANTFISSISAGSYAVEWESLDDTNHSLNQSNLAGNLIKMRDHLNHSKLVNEKREWSVSGLAKLLTLIQNQRDIKELGNSVVKYIVKYTRSNQACLFAVPVEQNMDDEYLSLVSCYAWSRNRYINMTITKREGLVGQCWYEREPILLTHVPEDYVQISSGLGDALPRCVYIAPIKMNNVVYGVLELASFNRFEEFELEFINKACESIAACIFAVRMTEKSDLLLSQYTSQIESLKSQLHAASVLA</sequence>
<accession>A0A1T5KL72</accession>
<organism evidence="3 4">
    <name type="scientific">Ohtaekwangia koreensis</name>
    <dbReference type="NCBI Taxonomy" id="688867"/>
    <lineage>
        <taxon>Bacteria</taxon>
        <taxon>Pseudomonadati</taxon>
        <taxon>Bacteroidota</taxon>
        <taxon>Cytophagia</taxon>
        <taxon>Cytophagales</taxon>
        <taxon>Fulvivirgaceae</taxon>
        <taxon>Ohtaekwangia</taxon>
    </lineage>
</organism>
<proteinExistence type="predicted"/>
<keyword evidence="1" id="KW-0812">Transmembrane</keyword>
<keyword evidence="1" id="KW-1133">Transmembrane helix</keyword>
<dbReference type="SUPFAM" id="SSF55781">
    <property type="entry name" value="GAF domain-like"/>
    <property type="match status" value="1"/>
</dbReference>
<dbReference type="Proteomes" id="UP000190961">
    <property type="component" value="Unassembled WGS sequence"/>
</dbReference>